<organism evidence="2 3">
    <name type="scientific">Sorghum bicolor</name>
    <name type="common">Sorghum</name>
    <name type="synonym">Sorghum vulgare</name>
    <dbReference type="NCBI Taxonomy" id="4558"/>
    <lineage>
        <taxon>Eukaryota</taxon>
        <taxon>Viridiplantae</taxon>
        <taxon>Streptophyta</taxon>
        <taxon>Embryophyta</taxon>
        <taxon>Tracheophyta</taxon>
        <taxon>Spermatophyta</taxon>
        <taxon>Magnoliopsida</taxon>
        <taxon>Liliopsida</taxon>
        <taxon>Poales</taxon>
        <taxon>Poaceae</taxon>
        <taxon>PACMAD clade</taxon>
        <taxon>Panicoideae</taxon>
        <taxon>Andropogonodae</taxon>
        <taxon>Andropogoneae</taxon>
        <taxon>Sorghinae</taxon>
        <taxon>Sorghum</taxon>
    </lineage>
</organism>
<comment type="caution">
    <text evidence="2">The sequence shown here is derived from an EMBL/GenBank/DDBJ whole genome shotgun (WGS) entry which is preliminary data.</text>
</comment>
<dbReference type="EMBL" id="CM027687">
    <property type="protein sequence ID" value="KAG0520608.1"/>
    <property type="molecule type" value="Genomic_DNA"/>
</dbReference>
<reference evidence="2" key="1">
    <citation type="journal article" date="2019" name="BMC Genomics">
        <title>A new reference genome for Sorghum bicolor reveals high levels of sequence similarity between sweet and grain genotypes: implications for the genetics of sugar metabolism.</title>
        <authorList>
            <person name="Cooper E.A."/>
            <person name="Brenton Z.W."/>
            <person name="Flinn B.S."/>
            <person name="Jenkins J."/>
            <person name="Shu S."/>
            <person name="Flowers D."/>
            <person name="Luo F."/>
            <person name="Wang Y."/>
            <person name="Xia P."/>
            <person name="Barry K."/>
            <person name="Daum C."/>
            <person name="Lipzen A."/>
            <person name="Yoshinaga Y."/>
            <person name="Schmutz J."/>
            <person name="Saski C."/>
            <person name="Vermerris W."/>
            <person name="Kresovich S."/>
        </authorList>
    </citation>
    <scope>NUCLEOTIDE SEQUENCE</scope>
</reference>
<name>A0A921QF05_SORBI</name>
<evidence type="ECO:0000256" key="1">
    <source>
        <dbReference type="SAM" id="MobiDB-lite"/>
    </source>
</evidence>
<gene>
    <name evidence="2" type="ORF">BDA96_08G088600</name>
</gene>
<evidence type="ECO:0000313" key="3">
    <source>
        <dbReference type="Proteomes" id="UP000807115"/>
    </source>
</evidence>
<protein>
    <submittedName>
        <fullName evidence="2">Uncharacterized protein</fullName>
    </submittedName>
</protein>
<feature type="region of interest" description="Disordered" evidence="1">
    <location>
        <begin position="83"/>
        <end position="103"/>
    </location>
</feature>
<proteinExistence type="predicted"/>
<sequence>MVVAPSTPIVTAAAPLHTGGGGSTVPLTSYGRSDGTFPRWWRLSLWWGRPPCDGAREALVADPASTVHRSRHAEGKKRVQCWPYGRGSRRQSRTKPHEPISRAAAANTRQHLSLRLGALGYYQSGSYYLIN</sequence>
<dbReference type="Proteomes" id="UP000807115">
    <property type="component" value="Chromosome 8"/>
</dbReference>
<dbReference type="AlphaFoldDB" id="A0A921QF05"/>
<reference evidence="2" key="2">
    <citation type="submission" date="2020-10" db="EMBL/GenBank/DDBJ databases">
        <authorList>
            <person name="Cooper E.A."/>
            <person name="Brenton Z.W."/>
            <person name="Flinn B.S."/>
            <person name="Jenkins J."/>
            <person name="Shu S."/>
            <person name="Flowers D."/>
            <person name="Luo F."/>
            <person name="Wang Y."/>
            <person name="Xia P."/>
            <person name="Barry K."/>
            <person name="Daum C."/>
            <person name="Lipzen A."/>
            <person name="Yoshinaga Y."/>
            <person name="Schmutz J."/>
            <person name="Saski C."/>
            <person name="Vermerris W."/>
            <person name="Kresovich S."/>
        </authorList>
    </citation>
    <scope>NUCLEOTIDE SEQUENCE</scope>
</reference>
<evidence type="ECO:0000313" key="2">
    <source>
        <dbReference type="EMBL" id="KAG0520608.1"/>
    </source>
</evidence>
<accession>A0A921QF05</accession>